<keyword evidence="1" id="KW-0732">Signal</keyword>
<gene>
    <name evidence="2" type="ORF">EV702DRAFT_1072751</name>
</gene>
<dbReference type="EMBL" id="JABBWD010000005">
    <property type="protein sequence ID" value="KAG1781695.1"/>
    <property type="molecule type" value="Genomic_DNA"/>
</dbReference>
<proteinExistence type="predicted"/>
<evidence type="ECO:0008006" key="4">
    <source>
        <dbReference type="Google" id="ProtNLM"/>
    </source>
</evidence>
<dbReference type="OrthoDB" id="2964870at2759"/>
<dbReference type="AlphaFoldDB" id="A0A9P7D636"/>
<evidence type="ECO:0000313" key="2">
    <source>
        <dbReference type="EMBL" id="KAG1781695.1"/>
    </source>
</evidence>
<feature type="chain" id="PRO_5040117060" description="Secreted protein" evidence="1">
    <location>
        <begin position="21"/>
        <end position="92"/>
    </location>
</feature>
<dbReference type="Proteomes" id="UP000714275">
    <property type="component" value="Unassembled WGS sequence"/>
</dbReference>
<comment type="caution">
    <text evidence="2">The sequence shown here is derived from an EMBL/GenBank/DDBJ whole genome shotgun (WGS) entry which is preliminary data.</text>
</comment>
<name>A0A9P7D636_9AGAM</name>
<keyword evidence="3" id="KW-1185">Reference proteome</keyword>
<feature type="signal peptide" evidence="1">
    <location>
        <begin position="1"/>
        <end position="20"/>
    </location>
</feature>
<accession>A0A9P7D636</accession>
<organism evidence="2 3">
    <name type="scientific">Suillus placidus</name>
    <dbReference type="NCBI Taxonomy" id="48579"/>
    <lineage>
        <taxon>Eukaryota</taxon>
        <taxon>Fungi</taxon>
        <taxon>Dikarya</taxon>
        <taxon>Basidiomycota</taxon>
        <taxon>Agaricomycotina</taxon>
        <taxon>Agaricomycetes</taxon>
        <taxon>Agaricomycetidae</taxon>
        <taxon>Boletales</taxon>
        <taxon>Suillineae</taxon>
        <taxon>Suillaceae</taxon>
        <taxon>Suillus</taxon>
    </lineage>
</organism>
<protein>
    <recommendedName>
        <fullName evidence="4">Secreted protein</fullName>
    </recommendedName>
</protein>
<evidence type="ECO:0000313" key="3">
    <source>
        <dbReference type="Proteomes" id="UP000714275"/>
    </source>
</evidence>
<reference evidence="2" key="1">
    <citation type="journal article" date="2020" name="New Phytol.">
        <title>Comparative genomics reveals dynamic genome evolution in host specialist ectomycorrhizal fungi.</title>
        <authorList>
            <person name="Lofgren L.A."/>
            <person name="Nguyen N.H."/>
            <person name="Vilgalys R."/>
            <person name="Ruytinx J."/>
            <person name="Liao H.L."/>
            <person name="Branco S."/>
            <person name="Kuo A."/>
            <person name="LaButti K."/>
            <person name="Lipzen A."/>
            <person name="Andreopoulos W."/>
            <person name="Pangilinan J."/>
            <person name="Riley R."/>
            <person name="Hundley H."/>
            <person name="Na H."/>
            <person name="Barry K."/>
            <person name="Grigoriev I.V."/>
            <person name="Stajich J.E."/>
            <person name="Kennedy P.G."/>
        </authorList>
    </citation>
    <scope>NUCLEOTIDE SEQUENCE</scope>
    <source>
        <strain evidence="2">DOB743</strain>
    </source>
</reference>
<evidence type="ECO:0000256" key="1">
    <source>
        <dbReference type="SAM" id="SignalP"/>
    </source>
</evidence>
<sequence>MVMPLFYLLVEILVTGPPFGRDPEGCLFYNNLQDFKTQSGSSRYTVTQEKNPADMRDCLRVKFYDGTSGACYAQVSHQLLPTSEFTHYFSRH</sequence>